<feature type="compositionally biased region" description="Basic and acidic residues" evidence="2">
    <location>
        <begin position="397"/>
        <end position="410"/>
    </location>
</feature>
<feature type="region of interest" description="Disordered" evidence="2">
    <location>
        <begin position="328"/>
        <end position="567"/>
    </location>
</feature>
<dbReference type="PROSITE" id="PS00028">
    <property type="entry name" value="ZINC_FINGER_C2H2_1"/>
    <property type="match status" value="1"/>
</dbReference>
<keyword evidence="1" id="KW-0479">Metal-binding</keyword>
<accession>A0A833X2U9</accession>
<feature type="compositionally biased region" description="Basic residues" evidence="2">
    <location>
        <begin position="342"/>
        <end position="352"/>
    </location>
</feature>
<dbReference type="GO" id="GO:0008270">
    <property type="term" value="F:zinc ion binding"/>
    <property type="evidence" value="ECO:0007669"/>
    <property type="project" value="UniProtKB-KW"/>
</dbReference>
<name>A0A833X2U9_PHYIN</name>
<feature type="compositionally biased region" description="Basic and acidic residues" evidence="2">
    <location>
        <begin position="529"/>
        <end position="538"/>
    </location>
</feature>
<evidence type="ECO:0000313" key="5">
    <source>
        <dbReference type="Proteomes" id="UP000602510"/>
    </source>
</evidence>
<reference evidence="4" key="1">
    <citation type="submission" date="2020-04" db="EMBL/GenBank/DDBJ databases">
        <title>Hybrid Assembly of Korean Phytophthora infestans isolates.</title>
        <authorList>
            <person name="Prokchorchik M."/>
            <person name="Lee Y."/>
            <person name="Seo J."/>
            <person name="Cho J.-H."/>
            <person name="Park Y.-E."/>
            <person name="Jang D.-C."/>
            <person name="Im J.-S."/>
            <person name="Choi J.-G."/>
            <person name="Park H.-J."/>
            <person name="Lee G.-B."/>
            <person name="Lee Y.-G."/>
            <person name="Hong S.-Y."/>
            <person name="Cho K."/>
            <person name="Sohn K.H."/>
        </authorList>
    </citation>
    <scope>NUCLEOTIDE SEQUENCE</scope>
    <source>
        <strain evidence="4">KR_1_A1</strain>
    </source>
</reference>
<dbReference type="Proteomes" id="UP000602510">
    <property type="component" value="Unassembled WGS sequence"/>
</dbReference>
<feature type="domain" description="C2H2-type" evidence="3">
    <location>
        <begin position="131"/>
        <end position="161"/>
    </location>
</feature>
<keyword evidence="1" id="KW-0862">Zinc</keyword>
<evidence type="ECO:0000259" key="3">
    <source>
        <dbReference type="PROSITE" id="PS50157"/>
    </source>
</evidence>
<dbReference type="InterPro" id="IPR013087">
    <property type="entry name" value="Znf_C2H2_type"/>
</dbReference>
<proteinExistence type="predicted"/>
<feature type="compositionally biased region" description="Low complexity" evidence="2">
    <location>
        <begin position="461"/>
        <end position="475"/>
    </location>
</feature>
<dbReference type="AlphaFoldDB" id="A0A833X2U9"/>
<feature type="compositionally biased region" description="Acidic residues" evidence="2">
    <location>
        <begin position="444"/>
        <end position="456"/>
    </location>
</feature>
<feature type="compositionally biased region" description="Acidic residues" evidence="2">
    <location>
        <begin position="494"/>
        <end position="504"/>
    </location>
</feature>
<sequence>MSTPPSSDDHAADIVNLMDIPVASPAPILRLKTLAHIRRAATERKRSKKTRALEERLSYGKDELKRLQKLKRRRSNNGLPVSTTSFPDLMDNLPQLQEMDEEFHVAKNLRVPCECRSCKHLKRWSFTLQPYRCTSSLCKIAFESFTDMYEHQLEVHGGLDPRSNRLVNDTFRQQRGILAYPPPTVYAAQQLMIPSRPPTPWKSMEELDKEAKVVRKKLMDYNQNFYETPFKLFDMGYKLVKRNGWKEVQWQYQIAMEHFYSAFKFPASSRRFRDCCPSVERGRNWLTATEREDARVLYPFSLGDKIDVEPEFVLIDTKRDQELQEKLIEISGDSGDEDLPTRGKRGRKKKLTKTSNSIKMKAPEDDDDGHKLTASGGCEVTSTSDSKNFDFDCDSDVTVKSETDSEHELKGSLPADASDSDSSSDSNSEEELQVKTSRNGIDETVSDSDCSSDDEVDPRASKSGNDSLVSDSSSGDEVELKASPSAVTVSDSESNSDSDKDEDLIPYKTKSVPEVILSSEDSSDSDSDVDAKLPKDESSQFVSDTESDSDEERKAPTSQDDIFNQLE</sequence>
<keyword evidence="1" id="KW-0863">Zinc-finger</keyword>
<comment type="caution">
    <text evidence="4">The sequence shown here is derived from an EMBL/GenBank/DDBJ whole genome shotgun (WGS) entry which is preliminary data.</text>
</comment>
<gene>
    <name evidence="4" type="ORF">GN244_ATG00269</name>
</gene>
<evidence type="ECO:0000256" key="1">
    <source>
        <dbReference type="PROSITE-ProRule" id="PRU00042"/>
    </source>
</evidence>
<dbReference type="EMBL" id="WSZM01000007">
    <property type="protein sequence ID" value="KAF4047136.1"/>
    <property type="molecule type" value="Genomic_DNA"/>
</dbReference>
<keyword evidence="5" id="KW-1185">Reference proteome</keyword>
<feature type="compositionally biased region" description="Polar residues" evidence="2">
    <location>
        <begin position="556"/>
        <end position="567"/>
    </location>
</feature>
<evidence type="ECO:0000256" key="2">
    <source>
        <dbReference type="SAM" id="MobiDB-lite"/>
    </source>
</evidence>
<protein>
    <recommendedName>
        <fullName evidence="3">C2H2-type domain-containing protein</fullName>
    </recommendedName>
</protein>
<dbReference type="PROSITE" id="PS50157">
    <property type="entry name" value="ZINC_FINGER_C2H2_2"/>
    <property type="match status" value="1"/>
</dbReference>
<evidence type="ECO:0000313" key="4">
    <source>
        <dbReference type="EMBL" id="KAF4047136.1"/>
    </source>
</evidence>
<organism evidence="4 5">
    <name type="scientific">Phytophthora infestans</name>
    <name type="common">Potato late blight agent</name>
    <name type="synonym">Botrytis infestans</name>
    <dbReference type="NCBI Taxonomy" id="4787"/>
    <lineage>
        <taxon>Eukaryota</taxon>
        <taxon>Sar</taxon>
        <taxon>Stramenopiles</taxon>
        <taxon>Oomycota</taxon>
        <taxon>Peronosporomycetes</taxon>
        <taxon>Peronosporales</taxon>
        <taxon>Peronosporaceae</taxon>
        <taxon>Phytophthora</taxon>
    </lineage>
</organism>